<comment type="subcellular location">
    <subcellularLocation>
        <location evidence="1 8">Cell membrane</location>
        <topology evidence="1 8">Multi-pass membrane protein</topology>
    </subcellularLocation>
</comment>
<comment type="similarity">
    <text evidence="8 9">Belongs to the MurJ/MviN family.</text>
</comment>
<evidence type="ECO:0000256" key="4">
    <source>
        <dbReference type="ARBA" id="ARBA00022960"/>
    </source>
</evidence>
<gene>
    <name evidence="8 10" type="primary">murJ</name>
    <name evidence="10" type="ORF">IBLFYP30_01402</name>
</gene>
<feature type="transmembrane region" description="Helical" evidence="8">
    <location>
        <begin position="377"/>
        <end position="397"/>
    </location>
</feature>
<dbReference type="PANTHER" id="PTHR47019:SF1">
    <property type="entry name" value="LIPID II FLIPPASE MURJ"/>
    <property type="match status" value="1"/>
</dbReference>
<dbReference type="PIRSF" id="PIRSF002869">
    <property type="entry name" value="MviN"/>
    <property type="match status" value="1"/>
</dbReference>
<dbReference type="Pfam" id="PF03023">
    <property type="entry name" value="MurJ"/>
    <property type="match status" value="1"/>
</dbReference>
<evidence type="ECO:0000256" key="5">
    <source>
        <dbReference type="ARBA" id="ARBA00022984"/>
    </source>
</evidence>
<feature type="transmembrane region" description="Helical" evidence="8">
    <location>
        <begin position="90"/>
        <end position="118"/>
    </location>
</feature>
<keyword evidence="6 8" id="KW-1133">Transmembrane helix</keyword>
<dbReference type="HAMAP" id="MF_02078">
    <property type="entry name" value="MurJ_MviN"/>
    <property type="match status" value="1"/>
</dbReference>
<keyword evidence="4 8" id="KW-0133">Cell shape</keyword>
<dbReference type="GO" id="GO:0015648">
    <property type="term" value="F:lipid-linked peptidoglycan transporter activity"/>
    <property type="evidence" value="ECO:0007669"/>
    <property type="project" value="UniProtKB-UniRule"/>
</dbReference>
<feature type="transmembrane region" description="Helical" evidence="8">
    <location>
        <begin position="436"/>
        <end position="458"/>
    </location>
</feature>
<dbReference type="GO" id="GO:0071555">
    <property type="term" value="P:cell wall organization"/>
    <property type="evidence" value="ECO:0007669"/>
    <property type="project" value="UniProtKB-UniRule"/>
</dbReference>
<dbReference type="PRINTS" id="PR01806">
    <property type="entry name" value="VIRFACTRMVIN"/>
</dbReference>
<evidence type="ECO:0000256" key="3">
    <source>
        <dbReference type="ARBA" id="ARBA00022692"/>
    </source>
</evidence>
<evidence type="ECO:0000256" key="8">
    <source>
        <dbReference type="HAMAP-Rule" id="MF_02078"/>
    </source>
</evidence>
<evidence type="ECO:0000256" key="1">
    <source>
        <dbReference type="ARBA" id="ARBA00004651"/>
    </source>
</evidence>
<feature type="transmembrane region" description="Helical" evidence="8">
    <location>
        <begin position="403"/>
        <end position="424"/>
    </location>
</feature>
<dbReference type="PANTHER" id="PTHR47019">
    <property type="entry name" value="LIPID II FLIPPASE MURJ"/>
    <property type="match status" value="1"/>
</dbReference>
<dbReference type="GO" id="GO:0008360">
    <property type="term" value="P:regulation of cell shape"/>
    <property type="evidence" value="ECO:0007669"/>
    <property type="project" value="UniProtKB-UniRule"/>
</dbReference>
<feature type="transmembrane region" description="Helical" evidence="8">
    <location>
        <begin position="269"/>
        <end position="286"/>
    </location>
</feature>
<name>A0A6N3AXN0_9FIRM</name>
<evidence type="ECO:0000256" key="6">
    <source>
        <dbReference type="ARBA" id="ARBA00022989"/>
    </source>
</evidence>
<keyword evidence="8 9" id="KW-0961">Cell wall biogenesis/degradation</keyword>
<evidence type="ECO:0000256" key="2">
    <source>
        <dbReference type="ARBA" id="ARBA00022475"/>
    </source>
</evidence>
<comment type="function">
    <text evidence="8 9">Involved in peptidoglycan biosynthesis. Transports lipid-linked peptidoglycan precursors from the inner to the outer leaflet of the cytoplasmic membrane.</text>
</comment>
<organism evidence="10">
    <name type="scientific">Intestinibacter bartlettii</name>
    <dbReference type="NCBI Taxonomy" id="261299"/>
    <lineage>
        <taxon>Bacteria</taxon>
        <taxon>Bacillati</taxon>
        <taxon>Bacillota</taxon>
        <taxon>Clostridia</taxon>
        <taxon>Peptostreptococcales</taxon>
        <taxon>Peptostreptococcaceae</taxon>
        <taxon>Intestinibacter</taxon>
    </lineage>
</organism>
<feature type="transmembrane region" description="Helical" evidence="8">
    <location>
        <begin position="182"/>
        <end position="204"/>
    </location>
</feature>
<keyword evidence="3 8" id="KW-0812">Transmembrane</keyword>
<dbReference type="UniPathway" id="UPA00219"/>
<feature type="transmembrane region" description="Helical" evidence="8">
    <location>
        <begin position="307"/>
        <end position="328"/>
    </location>
</feature>
<dbReference type="CDD" id="cd13123">
    <property type="entry name" value="MATE_MurJ_like"/>
    <property type="match status" value="1"/>
</dbReference>
<keyword evidence="7 8" id="KW-0472">Membrane</keyword>
<dbReference type="GO" id="GO:0009252">
    <property type="term" value="P:peptidoglycan biosynthetic process"/>
    <property type="evidence" value="ECO:0007669"/>
    <property type="project" value="UniProtKB-UniRule"/>
</dbReference>
<keyword evidence="5 8" id="KW-0573">Peptidoglycan synthesis</keyword>
<feature type="transmembrane region" description="Helical" evidence="8">
    <location>
        <begin position="46"/>
        <end position="69"/>
    </location>
</feature>
<evidence type="ECO:0000313" key="10">
    <source>
        <dbReference type="EMBL" id="VYT94898.1"/>
    </source>
</evidence>
<dbReference type="InterPro" id="IPR004268">
    <property type="entry name" value="MurJ"/>
</dbReference>
<dbReference type="GO" id="GO:0005886">
    <property type="term" value="C:plasma membrane"/>
    <property type="evidence" value="ECO:0007669"/>
    <property type="project" value="UniProtKB-SubCell"/>
</dbReference>
<evidence type="ECO:0000256" key="9">
    <source>
        <dbReference type="PIRNR" id="PIRNR002869"/>
    </source>
</evidence>
<sequence length="512" mass="56456">MSRTAKNAVIIMVATLLSRVLGFLRETILANFYGTSMVADVFVLTFNIPGLIISIVGSVIYMMYIPMYYDTRDRLGEDEALKFTNNILNILSVFSIIVSILGIIFAGEIIKIFAIGFIGEKFNLAVQFLRIMMFGVLFLSLNKIQSSFLQVKESYLPASIVGVVYNIVIIIAIFISVKLGSYYLAIGALVGLFIQVLLLLPCMYKRGYRYSFYMNIKDESIIKMIKLSIPMMMGVAMSQLNVYVDKALASTLGDGKLAALNYASRLNDFVVALFVTSLITVIYPKLSQFVNNKDTINFKKIIVKSSNCIILVVVPIVLGAIILAEPIVRVLLERGSFSAESTAMTSNALKLYAIGIIGYAVKEILSRGFYSLGDTKTPMINSSISVIINIILDLIFIKPFSYMGLAMATSISYMVTVVLMFFSLRKKVGSFNGSAVVSTFLRSLIGAIVMSIVVILIYNNLVAVLGLSFIGECTSLAAAILGGIIVYIICMKILKVEEMKLVEDSVKNFFKR</sequence>
<accession>A0A6N3AXN0</accession>
<protein>
    <recommendedName>
        <fullName evidence="8">Probable lipid II flippase MurJ</fullName>
    </recommendedName>
</protein>
<dbReference type="GO" id="GO:0034204">
    <property type="term" value="P:lipid translocation"/>
    <property type="evidence" value="ECO:0007669"/>
    <property type="project" value="TreeGrafter"/>
</dbReference>
<evidence type="ECO:0000256" key="7">
    <source>
        <dbReference type="ARBA" id="ARBA00023136"/>
    </source>
</evidence>
<feature type="transmembrane region" description="Helical" evidence="8">
    <location>
        <begin position="225"/>
        <end position="244"/>
    </location>
</feature>
<dbReference type="NCBIfam" id="TIGR01695">
    <property type="entry name" value="murJ_mviN"/>
    <property type="match status" value="1"/>
</dbReference>
<keyword evidence="2 8" id="KW-1003">Cell membrane</keyword>
<reference evidence="10" key="1">
    <citation type="submission" date="2019-11" db="EMBL/GenBank/DDBJ databases">
        <authorList>
            <person name="Feng L."/>
        </authorList>
    </citation>
    <scope>NUCLEOTIDE SEQUENCE</scope>
    <source>
        <strain evidence="10">IbartlettiiLFYP30</strain>
    </source>
</reference>
<dbReference type="RefSeq" id="WP_024037323.1">
    <property type="nucleotide sequence ID" value="NZ_CACRUE010000022.1"/>
</dbReference>
<dbReference type="AlphaFoldDB" id="A0A6N3AXN0"/>
<feature type="transmembrane region" description="Helical" evidence="8">
    <location>
        <begin position="464"/>
        <end position="490"/>
    </location>
</feature>
<feature type="transmembrane region" description="Helical" evidence="8">
    <location>
        <begin position="348"/>
        <end position="365"/>
    </location>
</feature>
<dbReference type="EMBL" id="CACRUE010000022">
    <property type="protein sequence ID" value="VYT94898.1"/>
    <property type="molecule type" value="Genomic_DNA"/>
</dbReference>
<feature type="transmembrane region" description="Helical" evidence="8">
    <location>
        <begin position="124"/>
        <end position="142"/>
    </location>
</feature>
<comment type="pathway">
    <text evidence="8">Cell wall biogenesis; peptidoglycan biosynthesis.</text>
</comment>
<keyword evidence="8 9" id="KW-0813">Transport</keyword>
<dbReference type="InterPro" id="IPR051050">
    <property type="entry name" value="Lipid_II_flippase_MurJ/MviN"/>
</dbReference>
<feature type="transmembrane region" description="Helical" evidence="8">
    <location>
        <begin position="154"/>
        <end position="176"/>
    </location>
</feature>
<proteinExistence type="inferred from homology"/>